<sequence>MQTKNVNIQQAEENEAHTTKNAAMSDGPDAGLAAAAAAGLDALVADVAGVGVVEDELQRPALPPRTSLLITTANNNNTLVRNNNNNKSLTLWAQDPCLPGLLLGRIASSAESTVTFVRASLQPSPKIALVPKSSSHLWL</sequence>
<dbReference type="Proteomes" id="UP001219518">
    <property type="component" value="Unassembled WGS sequence"/>
</dbReference>
<dbReference type="AlphaFoldDB" id="A0AAE1L9H2"/>
<keyword evidence="3" id="KW-1185">Reference proteome</keyword>
<reference evidence="2" key="1">
    <citation type="submission" date="2021-07" db="EMBL/GenBank/DDBJ databases">
        <authorList>
            <person name="Catto M.A."/>
            <person name="Jacobson A."/>
            <person name="Kennedy G."/>
            <person name="Labadie P."/>
            <person name="Hunt B.G."/>
            <person name="Srinivasan R."/>
        </authorList>
    </citation>
    <scope>NUCLEOTIDE SEQUENCE</scope>
    <source>
        <strain evidence="2">PL_HMW_Pooled</strain>
        <tissue evidence="2">Head</tissue>
    </source>
</reference>
<feature type="compositionally biased region" description="Polar residues" evidence="1">
    <location>
        <begin position="1"/>
        <end position="11"/>
    </location>
</feature>
<organism evidence="2 3">
    <name type="scientific">Frankliniella fusca</name>
    <dbReference type="NCBI Taxonomy" id="407009"/>
    <lineage>
        <taxon>Eukaryota</taxon>
        <taxon>Metazoa</taxon>
        <taxon>Ecdysozoa</taxon>
        <taxon>Arthropoda</taxon>
        <taxon>Hexapoda</taxon>
        <taxon>Insecta</taxon>
        <taxon>Pterygota</taxon>
        <taxon>Neoptera</taxon>
        <taxon>Paraneoptera</taxon>
        <taxon>Thysanoptera</taxon>
        <taxon>Terebrantia</taxon>
        <taxon>Thripoidea</taxon>
        <taxon>Thripidae</taxon>
        <taxon>Frankliniella</taxon>
    </lineage>
</organism>
<evidence type="ECO:0000313" key="2">
    <source>
        <dbReference type="EMBL" id="KAK3909892.1"/>
    </source>
</evidence>
<proteinExistence type="predicted"/>
<comment type="caution">
    <text evidence="2">The sequence shown here is derived from an EMBL/GenBank/DDBJ whole genome shotgun (WGS) entry which is preliminary data.</text>
</comment>
<keyword evidence="2" id="KW-0418">Kinase</keyword>
<dbReference type="EMBL" id="JAHWGI010000134">
    <property type="protein sequence ID" value="KAK3909892.1"/>
    <property type="molecule type" value="Genomic_DNA"/>
</dbReference>
<name>A0AAE1L9H2_9NEOP</name>
<dbReference type="GO" id="GO:0016301">
    <property type="term" value="F:kinase activity"/>
    <property type="evidence" value="ECO:0007669"/>
    <property type="project" value="UniProtKB-KW"/>
</dbReference>
<evidence type="ECO:0000313" key="3">
    <source>
        <dbReference type="Proteomes" id="UP001219518"/>
    </source>
</evidence>
<evidence type="ECO:0000256" key="1">
    <source>
        <dbReference type="SAM" id="MobiDB-lite"/>
    </source>
</evidence>
<accession>A0AAE1L9H2</accession>
<reference evidence="2" key="2">
    <citation type="journal article" date="2023" name="BMC Genomics">
        <title>Pest status, molecular evolution, and epigenetic factors derived from the genome assembly of Frankliniella fusca, a thysanopteran phytovirus vector.</title>
        <authorList>
            <person name="Catto M.A."/>
            <person name="Labadie P.E."/>
            <person name="Jacobson A.L."/>
            <person name="Kennedy G.G."/>
            <person name="Srinivasan R."/>
            <person name="Hunt B.G."/>
        </authorList>
    </citation>
    <scope>NUCLEOTIDE SEQUENCE</scope>
    <source>
        <strain evidence="2">PL_HMW_Pooled</strain>
    </source>
</reference>
<gene>
    <name evidence="2" type="ORF">KUF71_019901</name>
</gene>
<protein>
    <submittedName>
        <fullName evidence="2">Adenylate kinase</fullName>
    </submittedName>
</protein>
<keyword evidence="2" id="KW-0808">Transferase</keyword>
<feature type="region of interest" description="Disordered" evidence="1">
    <location>
        <begin position="1"/>
        <end position="25"/>
    </location>
</feature>